<comment type="caution">
    <text evidence="2">The sequence shown here is derived from an EMBL/GenBank/DDBJ whole genome shotgun (WGS) entry which is preliminary data.</text>
</comment>
<feature type="transmembrane region" description="Helical" evidence="1">
    <location>
        <begin position="212"/>
        <end position="234"/>
    </location>
</feature>
<dbReference type="RefSeq" id="WP_187223920.1">
    <property type="nucleotide sequence ID" value="NZ_JABVED010000020.1"/>
</dbReference>
<keyword evidence="1" id="KW-0472">Membrane</keyword>
<dbReference type="Proteomes" id="UP000734823">
    <property type="component" value="Unassembled WGS sequence"/>
</dbReference>
<feature type="transmembrane region" description="Helical" evidence="1">
    <location>
        <begin position="142"/>
        <end position="163"/>
    </location>
</feature>
<sequence>MTAIGQQVARGVRTPLGTVAGMLGAGALAAISPAVAQAGWWALAGLALAAVVASMTAVSLADLTAASCSQSAYLHVRERLGVVPGRLAGVLGLAGRIVAIGAVANMVTAYVAPTGSAGLLMILPICVAYLCHALGVRLSSSLWRAVAVVLIVTLGVVVAVGLAIAPAEHLTISQSGDIGSSDATGILAAAGLLFFCFAGVDRQSGRGARSAVAAVGIASLGVLLVMIVALRQLGGARLALSPVPLRDTLAAADASALDLVLTIGMAAGGILALYVLVGGAMDFALDMGETGDLPKLGGWLGPVIPLAVAAGGVSIFLSAADAVALAACLVLVSYAFVNSAARSLCRAQRSTRVRTGCCGLALSVIVAVNISVVSLLSAVGVVVVGTLLCTLSARRTDRA</sequence>
<evidence type="ECO:0000256" key="1">
    <source>
        <dbReference type="SAM" id="Phobius"/>
    </source>
</evidence>
<name>A0ABR7LEL6_9PSEU</name>
<reference evidence="2 3" key="1">
    <citation type="submission" date="2020-06" db="EMBL/GenBank/DDBJ databases">
        <title>Actinokineospora xiongansis sp. nov., isolated from soil of Baiyangdian.</title>
        <authorList>
            <person name="Zhang X."/>
        </authorList>
    </citation>
    <scope>NUCLEOTIDE SEQUENCE [LARGE SCALE GENOMIC DNA]</scope>
    <source>
        <strain evidence="2 3">HBU206404</strain>
    </source>
</reference>
<evidence type="ECO:0000313" key="3">
    <source>
        <dbReference type="Proteomes" id="UP000734823"/>
    </source>
</evidence>
<accession>A0ABR7LEL6</accession>
<keyword evidence="1" id="KW-0812">Transmembrane</keyword>
<keyword evidence="1" id="KW-1133">Transmembrane helix</keyword>
<feature type="transmembrane region" description="Helical" evidence="1">
    <location>
        <begin position="12"/>
        <end position="34"/>
    </location>
</feature>
<dbReference type="EMBL" id="JABVED010000020">
    <property type="protein sequence ID" value="MBC6450844.1"/>
    <property type="molecule type" value="Genomic_DNA"/>
</dbReference>
<evidence type="ECO:0000313" key="2">
    <source>
        <dbReference type="EMBL" id="MBC6450844.1"/>
    </source>
</evidence>
<dbReference type="Gene3D" id="1.20.1740.10">
    <property type="entry name" value="Amino acid/polyamine transporter I"/>
    <property type="match status" value="1"/>
</dbReference>
<gene>
    <name evidence="2" type="ORF">GPZ80_27150</name>
</gene>
<feature type="transmembrane region" description="Helical" evidence="1">
    <location>
        <begin position="40"/>
        <end position="66"/>
    </location>
</feature>
<feature type="transmembrane region" description="Helical" evidence="1">
    <location>
        <begin position="87"/>
        <end position="111"/>
    </location>
</feature>
<feature type="transmembrane region" description="Helical" evidence="1">
    <location>
        <begin position="117"/>
        <end position="135"/>
    </location>
</feature>
<evidence type="ECO:0008006" key="4">
    <source>
        <dbReference type="Google" id="ProtNLM"/>
    </source>
</evidence>
<feature type="transmembrane region" description="Helical" evidence="1">
    <location>
        <begin position="298"/>
        <end position="317"/>
    </location>
</feature>
<feature type="transmembrane region" description="Helical" evidence="1">
    <location>
        <begin position="254"/>
        <end position="277"/>
    </location>
</feature>
<proteinExistence type="predicted"/>
<organism evidence="2 3">
    <name type="scientific">Actinokineospora xionganensis</name>
    <dbReference type="NCBI Taxonomy" id="2684470"/>
    <lineage>
        <taxon>Bacteria</taxon>
        <taxon>Bacillati</taxon>
        <taxon>Actinomycetota</taxon>
        <taxon>Actinomycetes</taxon>
        <taxon>Pseudonocardiales</taxon>
        <taxon>Pseudonocardiaceae</taxon>
        <taxon>Actinokineospora</taxon>
    </lineage>
</organism>
<keyword evidence="3" id="KW-1185">Reference proteome</keyword>
<protein>
    <recommendedName>
        <fullName evidence="4">Basic amino acid/polyamine antiporter, APA family</fullName>
    </recommendedName>
</protein>
<feature type="transmembrane region" description="Helical" evidence="1">
    <location>
        <begin position="323"/>
        <end position="341"/>
    </location>
</feature>
<feature type="transmembrane region" description="Helical" evidence="1">
    <location>
        <begin position="183"/>
        <end position="200"/>
    </location>
</feature>